<sequence length="80" mass="9241">MAVQLAGLRRQVDPHWRRGLSYLKIGLRYLQGVMHKGRSLLTPKPLQSKDPEPCFASKKAEQAWHDAIWFTRIRSLNGKT</sequence>
<keyword evidence="2" id="KW-1185">Reference proteome</keyword>
<gene>
    <name evidence="1" type="ORF">IQ266_27630</name>
</gene>
<comment type="caution">
    <text evidence="1">The sequence shown here is derived from an EMBL/GenBank/DDBJ whole genome shotgun (WGS) entry which is preliminary data.</text>
</comment>
<name>A0A928VVZ5_9CYAN</name>
<reference evidence="1" key="1">
    <citation type="submission" date="2020-10" db="EMBL/GenBank/DDBJ databases">
        <authorList>
            <person name="Castelo-Branco R."/>
            <person name="Eusebio N."/>
            <person name="Adriana R."/>
            <person name="Vieira A."/>
            <person name="Brugerolle De Fraissinette N."/>
            <person name="Rezende De Castro R."/>
            <person name="Schneider M.P."/>
            <person name="Vasconcelos V."/>
            <person name="Leao P.N."/>
        </authorList>
    </citation>
    <scope>NUCLEOTIDE SEQUENCE</scope>
    <source>
        <strain evidence="1">LEGE 11480</strain>
    </source>
</reference>
<dbReference type="EMBL" id="JADEXQ010000225">
    <property type="protein sequence ID" value="MBE9033502.1"/>
    <property type="molecule type" value="Genomic_DNA"/>
</dbReference>
<evidence type="ECO:0000313" key="2">
    <source>
        <dbReference type="Proteomes" id="UP000625316"/>
    </source>
</evidence>
<evidence type="ECO:0000313" key="1">
    <source>
        <dbReference type="EMBL" id="MBE9033502.1"/>
    </source>
</evidence>
<proteinExistence type="predicted"/>
<dbReference type="AlphaFoldDB" id="A0A928VVZ5"/>
<dbReference type="Proteomes" id="UP000625316">
    <property type="component" value="Unassembled WGS sequence"/>
</dbReference>
<protein>
    <submittedName>
        <fullName evidence="1">Uncharacterized protein</fullName>
    </submittedName>
</protein>
<organism evidence="1 2">
    <name type="scientific">Romeriopsis navalis LEGE 11480</name>
    <dbReference type="NCBI Taxonomy" id="2777977"/>
    <lineage>
        <taxon>Bacteria</taxon>
        <taxon>Bacillati</taxon>
        <taxon>Cyanobacteriota</taxon>
        <taxon>Cyanophyceae</taxon>
        <taxon>Leptolyngbyales</taxon>
        <taxon>Leptolyngbyaceae</taxon>
        <taxon>Romeriopsis</taxon>
        <taxon>Romeriopsis navalis</taxon>
    </lineage>
</organism>
<accession>A0A928VVZ5</accession>